<dbReference type="PROSITE" id="PS50928">
    <property type="entry name" value="ABC_TM1"/>
    <property type="match status" value="1"/>
</dbReference>
<name>A0A7X0VWQ3_9BACL</name>
<accession>A0A7X0VWQ3</accession>
<evidence type="ECO:0000256" key="3">
    <source>
        <dbReference type="ARBA" id="ARBA00022475"/>
    </source>
</evidence>
<comment type="subcellular location">
    <subcellularLocation>
        <location evidence="1 7">Cell membrane</location>
        <topology evidence="1 7">Multi-pass membrane protein</topology>
    </subcellularLocation>
</comment>
<keyword evidence="3" id="KW-1003">Cell membrane</keyword>
<feature type="transmembrane region" description="Helical" evidence="7">
    <location>
        <begin position="86"/>
        <end position="112"/>
    </location>
</feature>
<feature type="transmembrane region" description="Helical" evidence="7">
    <location>
        <begin position="133"/>
        <end position="158"/>
    </location>
</feature>
<comment type="caution">
    <text evidence="9">The sequence shown here is derived from an EMBL/GenBank/DDBJ whole genome shotgun (WGS) entry which is preliminary data.</text>
</comment>
<protein>
    <submittedName>
        <fullName evidence="9">Sugar ABC transporter permease</fullName>
    </submittedName>
</protein>
<evidence type="ECO:0000256" key="5">
    <source>
        <dbReference type="ARBA" id="ARBA00022989"/>
    </source>
</evidence>
<dbReference type="PANTHER" id="PTHR43227:SF11">
    <property type="entry name" value="BLL4140 PROTEIN"/>
    <property type="match status" value="1"/>
</dbReference>
<dbReference type="SUPFAM" id="SSF161098">
    <property type="entry name" value="MetI-like"/>
    <property type="match status" value="1"/>
</dbReference>
<dbReference type="EMBL" id="JACJVO010000027">
    <property type="protein sequence ID" value="MBB6733464.1"/>
    <property type="molecule type" value="Genomic_DNA"/>
</dbReference>
<comment type="similarity">
    <text evidence="7">Belongs to the binding-protein-dependent transport system permease family.</text>
</comment>
<dbReference type="Pfam" id="PF00528">
    <property type="entry name" value="BPD_transp_1"/>
    <property type="match status" value="1"/>
</dbReference>
<dbReference type="InterPro" id="IPR050809">
    <property type="entry name" value="UgpAE/MalFG_permease"/>
</dbReference>
<dbReference type="Proteomes" id="UP000564644">
    <property type="component" value="Unassembled WGS sequence"/>
</dbReference>
<dbReference type="InterPro" id="IPR035906">
    <property type="entry name" value="MetI-like_sf"/>
</dbReference>
<evidence type="ECO:0000256" key="7">
    <source>
        <dbReference type="RuleBase" id="RU363032"/>
    </source>
</evidence>
<evidence type="ECO:0000313" key="9">
    <source>
        <dbReference type="EMBL" id="MBB6733464.1"/>
    </source>
</evidence>
<evidence type="ECO:0000256" key="4">
    <source>
        <dbReference type="ARBA" id="ARBA00022692"/>
    </source>
</evidence>
<feature type="transmembrane region" description="Helical" evidence="7">
    <location>
        <begin position="281"/>
        <end position="302"/>
    </location>
</feature>
<evidence type="ECO:0000256" key="2">
    <source>
        <dbReference type="ARBA" id="ARBA00022448"/>
    </source>
</evidence>
<gene>
    <name evidence="9" type="ORF">H7C18_21300</name>
</gene>
<dbReference type="InterPro" id="IPR000515">
    <property type="entry name" value="MetI-like"/>
</dbReference>
<sequence length="315" mass="35371">MAGTKTAAGSARTGLHPAAAYALRHKYLYLLLLPCVVYFIVFQYVPMYGVVIAFEDFNFVKGLTGSPWIGWDNFRYMFSLPDFYRVFWNSLALSVLRLLFTFPVPIALALMLNEIRRLAFKRVSQTLIYLPYFVSWVVVGGLAVSFLSPTWGVLGVALHRFGIEPPPFLTDPAYFRPLIVLSSVWKDSGWDTIIYLAAIASINPDLYESAVIDGANRFKRIVHITLPSIRSTIVILLILRIGQLMSNGFEQVFIFQNGANKTVSEVFETYTYSLGLLSGRFSFATTVGLFNSAIGLVLLYAAHRFAKRIGEDGIW</sequence>
<keyword evidence="2 7" id="KW-0813">Transport</keyword>
<dbReference type="CDD" id="cd06261">
    <property type="entry name" value="TM_PBP2"/>
    <property type="match status" value="1"/>
</dbReference>
<dbReference type="AlphaFoldDB" id="A0A7X0VWQ3"/>
<evidence type="ECO:0000313" key="10">
    <source>
        <dbReference type="Proteomes" id="UP000564644"/>
    </source>
</evidence>
<reference evidence="9 10" key="1">
    <citation type="submission" date="2020-08" db="EMBL/GenBank/DDBJ databases">
        <title>Cohnella phylogeny.</title>
        <authorList>
            <person name="Dunlap C."/>
        </authorList>
    </citation>
    <scope>NUCLEOTIDE SEQUENCE [LARGE SCALE GENOMIC DNA]</scope>
    <source>
        <strain evidence="9 10">CBP 2801</strain>
    </source>
</reference>
<proteinExistence type="inferred from homology"/>
<dbReference type="RefSeq" id="WP_185131123.1">
    <property type="nucleotide sequence ID" value="NZ_JACJVO010000027.1"/>
</dbReference>
<keyword evidence="5 7" id="KW-1133">Transmembrane helix</keyword>
<dbReference type="PANTHER" id="PTHR43227">
    <property type="entry name" value="BLL4140 PROTEIN"/>
    <property type="match status" value="1"/>
</dbReference>
<keyword evidence="6 7" id="KW-0472">Membrane</keyword>
<evidence type="ECO:0000256" key="6">
    <source>
        <dbReference type="ARBA" id="ARBA00023136"/>
    </source>
</evidence>
<dbReference type="GO" id="GO:0055085">
    <property type="term" value="P:transmembrane transport"/>
    <property type="evidence" value="ECO:0007669"/>
    <property type="project" value="InterPro"/>
</dbReference>
<evidence type="ECO:0000259" key="8">
    <source>
        <dbReference type="PROSITE" id="PS50928"/>
    </source>
</evidence>
<keyword evidence="10" id="KW-1185">Reference proteome</keyword>
<feature type="domain" description="ABC transmembrane type-1" evidence="8">
    <location>
        <begin position="87"/>
        <end position="302"/>
    </location>
</feature>
<dbReference type="Gene3D" id="1.10.3720.10">
    <property type="entry name" value="MetI-like"/>
    <property type="match status" value="1"/>
</dbReference>
<dbReference type="GO" id="GO:0005886">
    <property type="term" value="C:plasma membrane"/>
    <property type="evidence" value="ECO:0007669"/>
    <property type="project" value="UniProtKB-SubCell"/>
</dbReference>
<feature type="transmembrane region" description="Helical" evidence="7">
    <location>
        <begin position="27"/>
        <end position="45"/>
    </location>
</feature>
<organism evidence="9 10">
    <name type="scientific">Cohnella zeiphila</name>
    <dbReference type="NCBI Taxonomy" id="2761120"/>
    <lineage>
        <taxon>Bacteria</taxon>
        <taxon>Bacillati</taxon>
        <taxon>Bacillota</taxon>
        <taxon>Bacilli</taxon>
        <taxon>Bacillales</taxon>
        <taxon>Paenibacillaceae</taxon>
        <taxon>Cohnella</taxon>
    </lineage>
</organism>
<keyword evidence="4 7" id="KW-0812">Transmembrane</keyword>
<evidence type="ECO:0000256" key="1">
    <source>
        <dbReference type="ARBA" id="ARBA00004651"/>
    </source>
</evidence>